<evidence type="ECO:0000256" key="6">
    <source>
        <dbReference type="ARBA" id="ARBA00022741"/>
    </source>
</evidence>
<keyword evidence="8" id="KW-1278">Translocase</keyword>
<dbReference type="InterPro" id="IPR003593">
    <property type="entry name" value="AAA+_ATPase"/>
</dbReference>
<name>A0A1M4XWF9_9THEO</name>
<dbReference type="Pfam" id="PF08352">
    <property type="entry name" value="oligo_HPY"/>
    <property type="match status" value="1"/>
</dbReference>
<dbReference type="InterPro" id="IPR003439">
    <property type="entry name" value="ABC_transporter-like_ATP-bd"/>
</dbReference>
<evidence type="ECO:0000256" key="1">
    <source>
        <dbReference type="ARBA" id="ARBA00004202"/>
    </source>
</evidence>
<proteinExistence type="inferred from homology"/>
<keyword evidence="3" id="KW-0813">Transport</keyword>
<dbReference type="GO" id="GO:0015833">
    <property type="term" value="P:peptide transport"/>
    <property type="evidence" value="ECO:0007669"/>
    <property type="project" value="InterPro"/>
</dbReference>
<feature type="domain" description="ABC transporter" evidence="10">
    <location>
        <begin position="7"/>
        <end position="255"/>
    </location>
</feature>
<dbReference type="EMBL" id="FQVH01000009">
    <property type="protein sequence ID" value="SHE97765.1"/>
    <property type="molecule type" value="Genomic_DNA"/>
</dbReference>
<dbReference type="PROSITE" id="PS00211">
    <property type="entry name" value="ABC_TRANSPORTER_1"/>
    <property type="match status" value="1"/>
</dbReference>
<dbReference type="AlphaFoldDB" id="A0A1M4XWF9"/>
<comment type="subcellular location">
    <subcellularLocation>
        <location evidence="1">Cell membrane</location>
        <topology evidence="1">Peripheral membrane protein</topology>
    </subcellularLocation>
</comment>
<dbReference type="InterPro" id="IPR027417">
    <property type="entry name" value="P-loop_NTPase"/>
</dbReference>
<dbReference type="SUPFAM" id="SSF52540">
    <property type="entry name" value="P-loop containing nucleoside triphosphate hydrolases"/>
    <property type="match status" value="1"/>
</dbReference>
<organism evidence="11 12">
    <name type="scientific">Caldanaerobius fijiensis DSM 17918</name>
    <dbReference type="NCBI Taxonomy" id="1121256"/>
    <lineage>
        <taxon>Bacteria</taxon>
        <taxon>Bacillati</taxon>
        <taxon>Bacillota</taxon>
        <taxon>Clostridia</taxon>
        <taxon>Thermoanaerobacterales</taxon>
        <taxon>Thermoanaerobacteraceae</taxon>
        <taxon>Caldanaerobius</taxon>
    </lineage>
</organism>
<dbReference type="RefSeq" id="WP_073342470.1">
    <property type="nucleotide sequence ID" value="NZ_FQVH01000009.1"/>
</dbReference>
<evidence type="ECO:0000256" key="3">
    <source>
        <dbReference type="ARBA" id="ARBA00022448"/>
    </source>
</evidence>
<evidence type="ECO:0000256" key="8">
    <source>
        <dbReference type="ARBA" id="ARBA00022967"/>
    </source>
</evidence>
<dbReference type="PANTHER" id="PTHR43297">
    <property type="entry name" value="OLIGOPEPTIDE TRANSPORT ATP-BINDING PROTEIN APPD"/>
    <property type="match status" value="1"/>
</dbReference>
<dbReference type="PROSITE" id="PS50893">
    <property type="entry name" value="ABC_TRANSPORTER_2"/>
    <property type="match status" value="1"/>
</dbReference>
<dbReference type="GO" id="GO:0016887">
    <property type="term" value="F:ATP hydrolysis activity"/>
    <property type="evidence" value="ECO:0007669"/>
    <property type="project" value="InterPro"/>
</dbReference>
<sequence length="332" mass="37247">MDEILQIRNLSVEFYTRRGVLRAVDSVSLDVYKNQITAVVGESGSGKSTLASAILNVVQTPGIIVEGSEILFEGVDLLKLSEEEMRKYRWNEIAMVFQAAQNSLNPVVKIKDQILETYKAHRSATDQEIYERASKLLDYVRLDPERVLKSYPHELSGGMKQRVIIALSLLLNPKLLILDEPTTALDVITQAYIFDILVQLHKDTGITMLMFTHDVAIVAKIADRLAVMYAGKIVEVGDIREIFYNAKHPYTRGLLNAAPSLLDDVSKRKAIKGLPPDMISPPKGCRFHPRCSLANEYCREYEPCMKDLGNKHLVACHLYDKEALKDGSADVN</sequence>
<dbReference type="STRING" id="1121256.SAMN02746089_01091"/>
<dbReference type="InterPro" id="IPR013563">
    <property type="entry name" value="Oligopep_ABC_C"/>
</dbReference>
<evidence type="ECO:0000256" key="2">
    <source>
        <dbReference type="ARBA" id="ARBA00005417"/>
    </source>
</evidence>
<dbReference type="SMART" id="SM00382">
    <property type="entry name" value="AAA"/>
    <property type="match status" value="1"/>
</dbReference>
<keyword evidence="7 11" id="KW-0067">ATP-binding</keyword>
<keyword evidence="12" id="KW-1185">Reference proteome</keyword>
<keyword evidence="9" id="KW-0472">Membrane</keyword>
<evidence type="ECO:0000256" key="5">
    <source>
        <dbReference type="ARBA" id="ARBA00022519"/>
    </source>
</evidence>
<keyword evidence="4" id="KW-1003">Cell membrane</keyword>
<dbReference type="FunFam" id="3.40.50.300:FF:000016">
    <property type="entry name" value="Oligopeptide ABC transporter ATP-binding component"/>
    <property type="match status" value="1"/>
</dbReference>
<accession>A0A1M4XWF9</accession>
<dbReference type="InterPro" id="IPR017871">
    <property type="entry name" value="ABC_transporter-like_CS"/>
</dbReference>
<comment type="similarity">
    <text evidence="2">Belongs to the ABC transporter superfamily.</text>
</comment>
<evidence type="ECO:0000256" key="7">
    <source>
        <dbReference type="ARBA" id="ARBA00022840"/>
    </source>
</evidence>
<keyword evidence="5" id="KW-0997">Cell inner membrane</keyword>
<dbReference type="GO" id="GO:0005886">
    <property type="term" value="C:plasma membrane"/>
    <property type="evidence" value="ECO:0007669"/>
    <property type="project" value="UniProtKB-SubCell"/>
</dbReference>
<evidence type="ECO:0000259" key="10">
    <source>
        <dbReference type="PROSITE" id="PS50893"/>
    </source>
</evidence>
<evidence type="ECO:0000256" key="4">
    <source>
        <dbReference type="ARBA" id="ARBA00022475"/>
    </source>
</evidence>
<dbReference type="GO" id="GO:0005524">
    <property type="term" value="F:ATP binding"/>
    <property type="evidence" value="ECO:0007669"/>
    <property type="project" value="UniProtKB-KW"/>
</dbReference>
<keyword evidence="6" id="KW-0547">Nucleotide-binding</keyword>
<protein>
    <submittedName>
        <fullName evidence="11">Peptide/nickel transport system ATP-binding protein</fullName>
    </submittedName>
</protein>
<dbReference type="Gene3D" id="3.40.50.300">
    <property type="entry name" value="P-loop containing nucleotide triphosphate hydrolases"/>
    <property type="match status" value="1"/>
</dbReference>
<dbReference type="PANTHER" id="PTHR43297:SF14">
    <property type="entry name" value="ATPASE AAA-TYPE CORE DOMAIN-CONTAINING PROTEIN"/>
    <property type="match status" value="1"/>
</dbReference>
<gene>
    <name evidence="11" type="ORF">SAMN02746089_01091</name>
</gene>
<dbReference type="Pfam" id="PF00005">
    <property type="entry name" value="ABC_tran"/>
    <property type="match status" value="1"/>
</dbReference>
<evidence type="ECO:0000313" key="11">
    <source>
        <dbReference type="EMBL" id="SHE97765.1"/>
    </source>
</evidence>
<dbReference type="InterPro" id="IPR050388">
    <property type="entry name" value="ABC_Ni/Peptide_Import"/>
</dbReference>
<evidence type="ECO:0000256" key="9">
    <source>
        <dbReference type="ARBA" id="ARBA00023136"/>
    </source>
</evidence>
<dbReference type="CDD" id="cd03257">
    <property type="entry name" value="ABC_NikE_OppD_transporters"/>
    <property type="match status" value="1"/>
</dbReference>
<evidence type="ECO:0000313" key="12">
    <source>
        <dbReference type="Proteomes" id="UP000184088"/>
    </source>
</evidence>
<dbReference type="Proteomes" id="UP000184088">
    <property type="component" value="Unassembled WGS sequence"/>
</dbReference>
<reference evidence="11 12" key="1">
    <citation type="submission" date="2016-11" db="EMBL/GenBank/DDBJ databases">
        <authorList>
            <person name="Jaros S."/>
            <person name="Januszkiewicz K."/>
            <person name="Wedrychowicz H."/>
        </authorList>
    </citation>
    <scope>NUCLEOTIDE SEQUENCE [LARGE SCALE GENOMIC DNA]</scope>
    <source>
        <strain evidence="11 12">DSM 17918</strain>
    </source>
</reference>
<dbReference type="NCBIfam" id="TIGR01727">
    <property type="entry name" value="oligo_HPY"/>
    <property type="match status" value="1"/>
</dbReference>